<dbReference type="EC" id="3.6.1.-" evidence="2"/>
<evidence type="ECO:0000256" key="1">
    <source>
        <dbReference type="ARBA" id="ARBA00006562"/>
    </source>
</evidence>
<keyword evidence="5" id="KW-1185">Reference proteome</keyword>
<feature type="domain" description="RAI1-like" evidence="3">
    <location>
        <begin position="21"/>
        <end position="343"/>
    </location>
</feature>
<comment type="subcellular location">
    <subcellularLocation>
        <location evidence="2">Nucleus</location>
    </subcellularLocation>
</comment>
<dbReference type="Pfam" id="PF08652">
    <property type="entry name" value="RAI1"/>
    <property type="match status" value="1"/>
</dbReference>
<dbReference type="Proteomes" id="UP001107558">
    <property type="component" value="Chromosome 3"/>
</dbReference>
<keyword evidence="2" id="KW-0694">RNA-binding</keyword>
<keyword evidence="2" id="KW-0539">Nucleus</keyword>
<dbReference type="InterPro" id="IPR039039">
    <property type="entry name" value="RAI1-like_fam"/>
</dbReference>
<dbReference type="GO" id="GO:0110155">
    <property type="term" value="P:NAD-cap decapping"/>
    <property type="evidence" value="ECO:0007669"/>
    <property type="project" value="TreeGrafter"/>
</dbReference>
<dbReference type="GO" id="GO:0000166">
    <property type="term" value="F:nucleotide binding"/>
    <property type="evidence" value="ECO:0007669"/>
    <property type="project" value="UniProtKB-KW"/>
</dbReference>
<dbReference type="GO" id="GO:0004518">
    <property type="term" value="F:nuclease activity"/>
    <property type="evidence" value="ECO:0007669"/>
    <property type="project" value="UniProtKB-KW"/>
</dbReference>
<dbReference type="OrthoDB" id="5853397at2759"/>
<reference evidence="4" key="1">
    <citation type="submission" date="2021-03" db="EMBL/GenBank/DDBJ databases">
        <title>Chromosome level genome of the anhydrobiotic midge Polypedilum vanderplanki.</title>
        <authorList>
            <person name="Yoshida Y."/>
            <person name="Kikawada T."/>
            <person name="Gusev O."/>
        </authorList>
    </citation>
    <scope>NUCLEOTIDE SEQUENCE</scope>
    <source>
        <strain evidence="4">NIAS01</strain>
        <tissue evidence="4">Whole body or cell culture</tissue>
    </source>
</reference>
<accession>A0A9J6BNW2</accession>
<dbReference type="GO" id="GO:0003723">
    <property type="term" value="F:RNA binding"/>
    <property type="evidence" value="ECO:0007669"/>
    <property type="project" value="UniProtKB-KW"/>
</dbReference>
<dbReference type="EMBL" id="JADBJN010000003">
    <property type="protein sequence ID" value="KAG5671407.1"/>
    <property type="molecule type" value="Genomic_DNA"/>
</dbReference>
<protein>
    <recommendedName>
        <fullName evidence="2">Decapping nuclease</fullName>
        <ecNumber evidence="2">3.6.1.-</ecNumber>
    </recommendedName>
</protein>
<keyword evidence="2" id="KW-0547">Nucleotide-binding</keyword>
<comment type="function">
    <text evidence="2">Decapping enzyme for NAD-capped RNAs: specifically hydrolyzes the nicotinamide adenine dinucleotide (NAD) cap from a subset of RNAs by removing the entire NAD moiety from the 5'-end of an NAD-capped RNA.</text>
</comment>
<evidence type="ECO:0000259" key="3">
    <source>
        <dbReference type="Pfam" id="PF08652"/>
    </source>
</evidence>
<gene>
    <name evidence="4" type="ORF">PVAND_001605</name>
</gene>
<comment type="cofactor">
    <cofactor evidence="2">
        <name>a divalent metal cation</name>
        <dbReference type="ChEBI" id="CHEBI:60240"/>
    </cofactor>
</comment>
<evidence type="ECO:0000256" key="2">
    <source>
        <dbReference type="RuleBase" id="RU367113"/>
    </source>
</evidence>
<name>A0A9J6BNW2_POLVA</name>
<keyword evidence="2" id="KW-0479">Metal-binding</keyword>
<evidence type="ECO:0000313" key="5">
    <source>
        <dbReference type="Proteomes" id="UP001107558"/>
    </source>
</evidence>
<keyword evidence="2" id="KW-0540">Nuclease</keyword>
<dbReference type="PANTHER" id="PTHR12395">
    <property type="entry name" value="DOM-3 RELATED"/>
    <property type="match status" value="1"/>
</dbReference>
<sequence>MDLKPYFKRREHISMTPAVIVGAYSIDRNRNYQDGLKNLKYLKIPKEINFDLNQGLYIDKPELDIRERLHQLTSFIMHNSKDVIKEKKVDADFVCFRGVLRYLLETPYNGKQAWEIDAVKYKGTIYMCLLPSQEQIRYQNNENSETRKFRQYGYKFESYLMADHPQRNPKGSTEPVYEAEEFNVVMSRSINGLKLIFANEIDGVKSDHVITSVEELKQVPLVEVKSRREEHHLNKFKTLAWYCQSAVTDLFDIYVGIRNFEGIVTDIKLINIKEIAKEQTKHFGWEISVCKNFLKNFLNEVKNDTKNVDDAHVVFRYSWDPNIQQQTVNLDLLYSTNFLPKQFIDFMESLNE</sequence>
<keyword evidence="2" id="KW-0378">Hydrolase</keyword>
<dbReference type="GO" id="GO:0034353">
    <property type="term" value="F:mRNA 5'-diphosphatase activity"/>
    <property type="evidence" value="ECO:0007669"/>
    <property type="project" value="TreeGrafter"/>
</dbReference>
<proteinExistence type="inferred from homology"/>
<comment type="similarity">
    <text evidence="1 2">Belongs to the DXO/Dom3Z family.</text>
</comment>
<dbReference type="GO" id="GO:0005829">
    <property type="term" value="C:cytosol"/>
    <property type="evidence" value="ECO:0007669"/>
    <property type="project" value="TreeGrafter"/>
</dbReference>
<comment type="caution">
    <text evidence="4">The sequence shown here is derived from an EMBL/GenBank/DDBJ whole genome shotgun (WGS) entry which is preliminary data.</text>
</comment>
<dbReference type="GO" id="GO:0005634">
    <property type="term" value="C:nucleus"/>
    <property type="evidence" value="ECO:0007669"/>
    <property type="project" value="UniProtKB-SubCell"/>
</dbReference>
<dbReference type="AlphaFoldDB" id="A0A9J6BNW2"/>
<dbReference type="GO" id="GO:0000956">
    <property type="term" value="P:nuclear-transcribed mRNA catabolic process"/>
    <property type="evidence" value="ECO:0007669"/>
    <property type="project" value="TreeGrafter"/>
</dbReference>
<organism evidence="4 5">
    <name type="scientific">Polypedilum vanderplanki</name>
    <name type="common">Sleeping chironomid midge</name>
    <dbReference type="NCBI Taxonomy" id="319348"/>
    <lineage>
        <taxon>Eukaryota</taxon>
        <taxon>Metazoa</taxon>
        <taxon>Ecdysozoa</taxon>
        <taxon>Arthropoda</taxon>
        <taxon>Hexapoda</taxon>
        <taxon>Insecta</taxon>
        <taxon>Pterygota</taxon>
        <taxon>Neoptera</taxon>
        <taxon>Endopterygota</taxon>
        <taxon>Diptera</taxon>
        <taxon>Nematocera</taxon>
        <taxon>Chironomoidea</taxon>
        <taxon>Chironomidae</taxon>
        <taxon>Chironominae</taxon>
        <taxon>Polypedilum</taxon>
        <taxon>Polypedilum</taxon>
    </lineage>
</organism>
<dbReference type="GO" id="GO:0046872">
    <property type="term" value="F:metal ion binding"/>
    <property type="evidence" value="ECO:0007669"/>
    <property type="project" value="UniProtKB-KW"/>
</dbReference>
<evidence type="ECO:0000313" key="4">
    <source>
        <dbReference type="EMBL" id="KAG5671407.1"/>
    </source>
</evidence>
<dbReference type="InterPro" id="IPR013961">
    <property type="entry name" value="RAI1"/>
</dbReference>
<dbReference type="PANTHER" id="PTHR12395:SF9">
    <property type="entry name" value="DECAPPING AND EXORIBONUCLEASE PROTEIN"/>
    <property type="match status" value="1"/>
</dbReference>